<evidence type="ECO:0000313" key="1">
    <source>
        <dbReference type="EMBL" id="MPC25445.1"/>
    </source>
</evidence>
<dbReference type="AlphaFoldDB" id="A0A5B7DVY4"/>
<comment type="caution">
    <text evidence="1">The sequence shown here is derived from an EMBL/GenBank/DDBJ whole genome shotgun (WGS) entry which is preliminary data.</text>
</comment>
<proteinExistence type="predicted"/>
<evidence type="ECO:0000313" key="2">
    <source>
        <dbReference type="Proteomes" id="UP000324222"/>
    </source>
</evidence>
<dbReference type="Proteomes" id="UP000324222">
    <property type="component" value="Unassembled WGS sequence"/>
</dbReference>
<sequence>MVLELKDLTYEKRLKEMGLPTLQNRRERGDLITMYKIVIDIGKINEDDLVLLTDDDGRTRGHEKKIRMRQCMKDIGK</sequence>
<accession>A0A5B7DVY4</accession>
<keyword evidence="2" id="KW-1185">Reference proteome</keyword>
<name>A0A5B7DVY4_PORTR</name>
<reference evidence="1 2" key="1">
    <citation type="submission" date="2019-05" db="EMBL/GenBank/DDBJ databases">
        <title>Another draft genome of Portunus trituberculatus and its Hox gene families provides insights of decapod evolution.</title>
        <authorList>
            <person name="Jeong J.-H."/>
            <person name="Song I."/>
            <person name="Kim S."/>
            <person name="Choi T."/>
            <person name="Kim D."/>
            <person name="Ryu S."/>
            <person name="Kim W."/>
        </authorList>
    </citation>
    <scope>NUCLEOTIDE SEQUENCE [LARGE SCALE GENOMIC DNA]</scope>
    <source>
        <tissue evidence="1">Muscle</tissue>
    </source>
</reference>
<protein>
    <submittedName>
        <fullName evidence="1">Uncharacterized protein</fullName>
    </submittedName>
</protein>
<dbReference type="EMBL" id="VSRR010001463">
    <property type="protein sequence ID" value="MPC25445.1"/>
    <property type="molecule type" value="Genomic_DNA"/>
</dbReference>
<gene>
    <name evidence="1" type="ORF">E2C01_018558</name>
</gene>
<organism evidence="1 2">
    <name type="scientific">Portunus trituberculatus</name>
    <name type="common">Swimming crab</name>
    <name type="synonym">Neptunus trituberculatus</name>
    <dbReference type="NCBI Taxonomy" id="210409"/>
    <lineage>
        <taxon>Eukaryota</taxon>
        <taxon>Metazoa</taxon>
        <taxon>Ecdysozoa</taxon>
        <taxon>Arthropoda</taxon>
        <taxon>Crustacea</taxon>
        <taxon>Multicrustacea</taxon>
        <taxon>Malacostraca</taxon>
        <taxon>Eumalacostraca</taxon>
        <taxon>Eucarida</taxon>
        <taxon>Decapoda</taxon>
        <taxon>Pleocyemata</taxon>
        <taxon>Brachyura</taxon>
        <taxon>Eubrachyura</taxon>
        <taxon>Portunoidea</taxon>
        <taxon>Portunidae</taxon>
        <taxon>Portuninae</taxon>
        <taxon>Portunus</taxon>
    </lineage>
</organism>